<comment type="caution">
    <text evidence="1">The sequence shown here is derived from an EMBL/GenBank/DDBJ whole genome shotgun (WGS) entry which is preliminary data.</text>
</comment>
<name>A0ACC1HH82_9FUNG</name>
<evidence type="ECO:0000313" key="1">
    <source>
        <dbReference type="EMBL" id="KAJ1675711.1"/>
    </source>
</evidence>
<reference evidence="1" key="1">
    <citation type="submission" date="2022-06" db="EMBL/GenBank/DDBJ databases">
        <title>Phylogenomic reconstructions and comparative analyses of Kickxellomycotina fungi.</title>
        <authorList>
            <person name="Reynolds N.K."/>
            <person name="Stajich J.E."/>
            <person name="Barry K."/>
            <person name="Grigoriev I.V."/>
            <person name="Crous P."/>
            <person name="Smith M.E."/>
        </authorList>
    </citation>
    <scope>NUCLEOTIDE SEQUENCE</scope>
    <source>
        <strain evidence="1">RSA 2271</strain>
    </source>
</reference>
<protein>
    <submittedName>
        <fullName evidence="1">Uncharacterized protein</fullName>
    </submittedName>
</protein>
<accession>A0ACC1HH82</accession>
<keyword evidence="2" id="KW-1185">Reference proteome</keyword>
<gene>
    <name evidence="1" type="ORF">EV182_000724</name>
</gene>
<evidence type="ECO:0000313" key="2">
    <source>
        <dbReference type="Proteomes" id="UP001145114"/>
    </source>
</evidence>
<dbReference type="EMBL" id="JAMZIH010005196">
    <property type="protein sequence ID" value="KAJ1675711.1"/>
    <property type="molecule type" value="Genomic_DNA"/>
</dbReference>
<proteinExistence type="predicted"/>
<organism evidence="1 2">
    <name type="scientific">Spiromyces aspiralis</name>
    <dbReference type="NCBI Taxonomy" id="68401"/>
    <lineage>
        <taxon>Eukaryota</taxon>
        <taxon>Fungi</taxon>
        <taxon>Fungi incertae sedis</taxon>
        <taxon>Zoopagomycota</taxon>
        <taxon>Kickxellomycotina</taxon>
        <taxon>Kickxellomycetes</taxon>
        <taxon>Kickxellales</taxon>
        <taxon>Kickxellaceae</taxon>
        <taxon>Spiromyces</taxon>
    </lineage>
</organism>
<sequence length="465" mass="50939">MSSREDQPPIKLDAARQTTVSSFEPLTSVLNKQPAFGTKRVSEMQAHPSFVEHDSRPDMGLSSLESSAGRERGSRPNSMLLQRSSSLFTNTDTEKVAVDGRFGDAKKHSPMQKGHGANVVRASRLIRSLSYDDGKFESDDSDFEDMTPPRISLSTKYLEESLETKGFRSMAIPDRDTRSTGGAEDAMRAYEGKSTLAQTGGKDLDLPNAGARREQDKSSTVIETPYKLPPRPPQSGVSGFKFNRRKQLGLKKPKRAEHTQGQDDDTFESQLSFGSESSIAPGYYSSNENVYSDSFDDKHGGVSHQNFKEGTLLLGTRSGNDESNERTAGRFEDATPVSDDAHVQPAKSMARVSQFLPSPPSNSSQKRLTTTTPAQGSPHSSDKDTSPFLEQIISSMSSGASHRSRGLSLNYTPFSPNSSPRSIRLTPESDHRHEESRYAEALTPDTQRRASTKFTADAPPCASEQ</sequence>
<dbReference type="Proteomes" id="UP001145114">
    <property type="component" value="Unassembled WGS sequence"/>
</dbReference>